<keyword evidence="7" id="KW-0482">Metalloprotease</keyword>
<accession>A0A2Z4IDA0</accession>
<dbReference type="Pfam" id="PF18962">
    <property type="entry name" value="Por_Secre_tail"/>
    <property type="match status" value="1"/>
</dbReference>
<evidence type="ECO:0000313" key="11">
    <source>
        <dbReference type="EMBL" id="AWW28829.1"/>
    </source>
</evidence>
<dbReference type="PROSITE" id="PS51257">
    <property type="entry name" value="PROKAR_LIPOPROTEIN"/>
    <property type="match status" value="1"/>
</dbReference>
<dbReference type="InterPro" id="IPR026444">
    <property type="entry name" value="Secre_tail"/>
</dbReference>
<keyword evidence="8" id="KW-1015">Disulfide bond</keyword>
<dbReference type="Gene3D" id="2.60.120.200">
    <property type="match status" value="2"/>
</dbReference>
<dbReference type="Proteomes" id="UP000248688">
    <property type="component" value="Chromosome"/>
</dbReference>
<dbReference type="GO" id="GO:0008237">
    <property type="term" value="F:metallopeptidase activity"/>
    <property type="evidence" value="ECO:0007669"/>
    <property type="project" value="UniProtKB-KW"/>
</dbReference>
<dbReference type="KEGG" id="est:DN752_01045"/>
<feature type="domain" description="Secretion system C-terminal sorting" evidence="10">
    <location>
        <begin position="940"/>
        <end position="1015"/>
    </location>
</feature>
<dbReference type="RefSeq" id="WP_112782250.1">
    <property type="nucleotide sequence ID" value="NZ_CP030041.1"/>
</dbReference>
<evidence type="ECO:0000256" key="1">
    <source>
        <dbReference type="ARBA" id="ARBA00008721"/>
    </source>
</evidence>
<keyword evidence="3" id="KW-0479">Metal-binding</keyword>
<keyword evidence="5" id="KW-0378">Hydrolase</keyword>
<evidence type="ECO:0000256" key="6">
    <source>
        <dbReference type="ARBA" id="ARBA00022833"/>
    </source>
</evidence>
<dbReference type="InterPro" id="IPR008754">
    <property type="entry name" value="Peptidase_M43"/>
</dbReference>
<protein>
    <submittedName>
        <fullName evidence="11">Pregnancy-associated plasma protein-A</fullName>
    </submittedName>
</protein>
<evidence type="ECO:0000313" key="12">
    <source>
        <dbReference type="Proteomes" id="UP000248688"/>
    </source>
</evidence>
<dbReference type="PANTHER" id="PTHR47466">
    <property type="match status" value="1"/>
</dbReference>
<name>A0A2Z4IDA0_9BACT</name>
<evidence type="ECO:0000256" key="2">
    <source>
        <dbReference type="ARBA" id="ARBA00022670"/>
    </source>
</evidence>
<dbReference type="PANTHER" id="PTHR47466:SF1">
    <property type="entry name" value="METALLOPROTEASE MEP1 (AFU_ORTHOLOGUE AFUA_1G07730)-RELATED"/>
    <property type="match status" value="1"/>
</dbReference>
<dbReference type="Gene3D" id="2.60.40.10">
    <property type="entry name" value="Immunoglobulins"/>
    <property type="match status" value="1"/>
</dbReference>
<organism evidence="11 12">
    <name type="scientific">Echinicola strongylocentroti</name>
    <dbReference type="NCBI Taxonomy" id="1795355"/>
    <lineage>
        <taxon>Bacteria</taxon>
        <taxon>Pseudomonadati</taxon>
        <taxon>Bacteroidota</taxon>
        <taxon>Cytophagia</taxon>
        <taxon>Cytophagales</taxon>
        <taxon>Cyclobacteriaceae</taxon>
        <taxon>Echinicola</taxon>
    </lineage>
</organism>
<dbReference type="SUPFAM" id="SSF55486">
    <property type="entry name" value="Metalloproteases ('zincins'), catalytic domain"/>
    <property type="match status" value="1"/>
</dbReference>
<dbReference type="CDD" id="cd04275">
    <property type="entry name" value="ZnMc_pappalysin_like"/>
    <property type="match status" value="1"/>
</dbReference>
<sequence>MKRILLILRIELVLSFLLFLGCSTLFAQQPLTPAASTSIQAPIEQCTAPLVEQKQIEALGIFGSKEYFEAWMEDKIQDRTGANRRTAMDEVRVIPVVVHVIHNGEPLGQGANIPQSQIEAQIRILNEDYNRTNADASNTLAAFQPVAANANIQFVLAKQDPRGLPTNGVNRVQGPQTSYTQGDAITLSQSSYWDAEDYLNIWVAPLETINLGWSSFPVSDLQGLNFPPTSKETDGVTIDYEYFGEGGSAITASRGRTATHEVGHFLGLRHIWGDGGCDVDDFVNDTPDQNGSNSSCQTDRTTCGTLDMTQNYMDYTPDACMNIFTQGQLERMNVVLANSPRRISLVNGRATQAPQVVAHDLALETIIAPKDYVCSTTITPQVSIYNAGTDRLTSAELTISLNGQVLEQKSFNFDLNQGDGETLAFDPIQVANSGNNFEVNIIGVNGGTDENTANNTLTTSPVIQPNLALPYSYGSEDFNEVWTVKNDDEALTWETLNLILDGQSVDAVGLNFYNYETSGATDYLISPQINLTEFPNAQLVFDMAYARYPDEGLDDQLIIGISTDCGNTFDLINPPYQKSQESLETATASTAEFIPNSASDFRTEVVDLSQFSGDGNVRIAFITINGFGNNLFIKDIRINAAQETNYGFSLDQLVSPSPVPDGNQESDVIRLTNTGNLHINTLLVDRVLNGFGQSTLTLEDMDIAPDEQVDVQLPSLLNDGQNEMEYRLHSPNYDQNTNNEQQIRRFFYQDAGSVEVPWRQYFDDLLQLEPWTTVNPENGEDAWEVVVKEGSQNDNLAVLQGQSSGNTYWLGSPLMDLSNTSRASIFFDRAASGITDNTRLKVMLSLDGGQTFENQVAVFEGETLNTIIGDSPVNPNTASEFVKEFVDLSAFAGEGSENSRIAFVAENGTGTSNPIYLDNIELFLSDDPDPVYPTDGDAILYPNPATDIFSLVFNLSRREDVRIQVVSTSGQVAHDVIYPGTLNQTYHFSTALFSKGIFIIKIQSETLSITKRLIIR</sequence>
<dbReference type="InterPro" id="IPR024079">
    <property type="entry name" value="MetalloPept_cat_dom_sf"/>
</dbReference>
<keyword evidence="4" id="KW-0732">Signal</keyword>
<gene>
    <name evidence="11" type="ORF">DN752_01045</name>
</gene>
<evidence type="ECO:0000259" key="9">
    <source>
        <dbReference type="Pfam" id="PF05572"/>
    </source>
</evidence>
<keyword evidence="2" id="KW-0645">Protease</keyword>
<dbReference type="Pfam" id="PF05572">
    <property type="entry name" value="Peptidase_M43"/>
    <property type="match status" value="1"/>
</dbReference>
<proteinExistence type="inferred from homology"/>
<keyword evidence="6" id="KW-0862">Zinc</keyword>
<feature type="domain" description="Peptidase M43 pregnancy-associated plasma-A" evidence="9">
    <location>
        <begin position="191"/>
        <end position="336"/>
    </location>
</feature>
<evidence type="ECO:0000256" key="5">
    <source>
        <dbReference type="ARBA" id="ARBA00022801"/>
    </source>
</evidence>
<comment type="similarity">
    <text evidence="1">Belongs to the peptidase M43B family.</text>
</comment>
<dbReference type="NCBIfam" id="TIGR04183">
    <property type="entry name" value="Por_Secre_tail"/>
    <property type="match status" value="1"/>
</dbReference>
<dbReference type="EMBL" id="CP030041">
    <property type="protein sequence ID" value="AWW28829.1"/>
    <property type="molecule type" value="Genomic_DNA"/>
</dbReference>
<dbReference type="AlphaFoldDB" id="A0A2Z4IDA0"/>
<dbReference type="GO" id="GO:0006508">
    <property type="term" value="P:proteolysis"/>
    <property type="evidence" value="ECO:0007669"/>
    <property type="project" value="UniProtKB-KW"/>
</dbReference>
<dbReference type="Gene3D" id="3.40.390.10">
    <property type="entry name" value="Collagenase (Catalytic Domain)"/>
    <property type="match status" value="1"/>
</dbReference>
<evidence type="ECO:0000259" key="10">
    <source>
        <dbReference type="Pfam" id="PF18962"/>
    </source>
</evidence>
<dbReference type="OrthoDB" id="6278496at2"/>
<evidence type="ECO:0000256" key="7">
    <source>
        <dbReference type="ARBA" id="ARBA00023049"/>
    </source>
</evidence>
<keyword evidence="12" id="KW-1185">Reference proteome</keyword>
<evidence type="ECO:0000256" key="3">
    <source>
        <dbReference type="ARBA" id="ARBA00022723"/>
    </source>
</evidence>
<evidence type="ECO:0000256" key="8">
    <source>
        <dbReference type="ARBA" id="ARBA00023157"/>
    </source>
</evidence>
<dbReference type="InterPro" id="IPR013783">
    <property type="entry name" value="Ig-like_fold"/>
</dbReference>
<evidence type="ECO:0000256" key="4">
    <source>
        <dbReference type="ARBA" id="ARBA00022729"/>
    </source>
</evidence>
<reference evidence="11 12" key="1">
    <citation type="submission" date="2018-06" db="EMBL/GenBank/DDBJ databases">
        <title>Echinicola strongylocentroti sp. nov., isolated from a sea urchin Strongylocentrotus intermedius.</title>
        <authorList>
            <person name="Bae S.S."/>
        </authorList>
    </citation>
    <scope>NUCLEOTIDE SEQUENCE [LARGE SCALE GENOMIC DNA]</scope>
    <source>
        <strain evidence="11 12">MEBiC08714</strain>
    </source>
</reference>
<dbReference type="GO" id="GO:0046872">
    <property type="term" value="F:metal ion binding"/>
    <property type="evidence" value="ECO:0007669"/>
    <property type="project" value="UniProtKB-KW"/>
</dbReference>
<dbReference type="NCBIfam" id="NF038128">
    <property type="entry name" value="choice_anch_J"/>
    <property type="match status" value="2"/>
</dbReference>